<dbReference type="PANTHER" id="PTHR40012:SF1">
    <property type="entry name" value="AUTOPHAGY-RELATED PROTEIN 29"/>
    <property type="match status" value="1"/>
</dbReference>
<evidence type="ECO:0000256" key="4">
    <source>
        <dbReference type="ARBA" id="ARBA00022448"/>
    </source>
</evidence>
<feature type="domain" description="Atg29 N-terminal" evidence="9">
    <location>
        <begin position="290"/>
        <end position="342"/>
    </location>
</feature>
<feature type="region of interest" description="Disordered" evidence="8">
    <location>
        <begin position="365"/>
        <end position="646"/>
    </location>
</feature>
<feature type="compositionally biased region" description="Polar residues" evidence="8">
    <location>
        <begin position="580"/>
        <end position="590"/>
    </location>
</feature>
<evidence type="ECO:0000313" key="10">
    <source>
        <dbReference type="EMBL" id="KFA69692.1"/>
    </source>
</evidence>
<keyword evidence="6" id="KW-0072">Autophagy</keyword>
<dbReference type="InterPro" id="IPR040666">
    <property type="entry name" value="Atg29_N"/>
</dbReference>
<proteinExistence type="inferred from homology"/>
<dbReference type="AlphaFoldDB" id="A0A084R0F7"/>
<accession>A0A084R0F7</accession>
<dbReference type="InParanoid" id="A0A084R0F7"/>
<evidence type="ECO:0000259" key="9">
    <source>
        <dbReference type="Pfam" id="PF18388"/>
    </source>
</evidence>
<evidence type="ECO:0000256" key="7">
    <source>
        <dbReference type="ARBA" id="ARBA00060351"/>
    </source>
</evidence>
<dbReference type="FunFam" id="1.10.10.2570:FF:000001">
    <property type="entry name" value="Autophagy-related protein 29"/>
    <property type="match status" value="1"/>
</dbReference>
<dbReference type="GO" id="GO:0015031">
    <property type="term" value="P:protein transport"/>
    <property type="evidence" value="ECO:0007669"/>
    <property type="project" value="UniProtKB-KW"/>
</dbReference>
<keyword evidence="11" id="KW-1185">Reference proteome</keyword>
<feature type="compositionally biased region" description="Low complexity" evidence="8">
    <location>
        <begin position="492"/>
        <end position="501"/>
    </location>
</feature>
<protein>
    <recommendedName>
        <fullName evidence="3">Autophagy-related protein 29</fullName>
    </recommendedName>
</protein>
<comment type="similarity">
    <text evidence="2">Belongs to the ATG29 family.</text>
</comment>
<dbReference type="OrthoDB" id="21072at2759"/>
<dbReference type="GO" id="GO:0000407">
    <property type="term" value="C:phagophore assembly site"/>
    <property type="evidence" value="ECO:0007669"/>
    <property type="project" value="UniProtKB-SubCell"/>
</dbReference>
<dbReference type="Gene3D" id="1.10.10.2570">
    <property type="match status" value="1"/>
</dbReference>
<evidence type="ECO:0000256" key="2">
    <source>
        <dbReference type="ARBA" id="ARBA00010082"/>
    </source>
</evidence>
<evidence type="ECO:0000256" key="6">
    <source>
        <dbReference type="ARBA" id="ARBA00023006"/>
    </source>
</evidence>
<reference evidence="10 11" key="1">
    <citation type="journal article" date="2014" name="BMC Genomics">
        <title>Comparative genome sequencing reveals chemotype-specific gene clusters in the toxigenic black mold Stachybotrys.</title>
        <authorList>
            <person name="Semeiks J."/>
            <person name="Borek D."/>
            <person name="Otwinowski Z."/>
            <person name="Grishin N.V."/>
        </authorList>
    </citation>
    <scope>NUCLEOTIDE SEQUENCE [LARGE SCALE GENOMIC DNA]</scope>
    <source>
        <strain evidence="10 11">IBT 40285</strain>
    </source>
</reference>
<evidence type="ECO:0000256" key="3">
    <source>
        <dbReference type="ARBA" id="ARBA00013784"/>
    </source>
</evidence>
<gene>
    <name evidence="10" type="ORF">S40285_05922</name>
</gene>
<evidence type="ECO:0000313" key="11">
    <source>
        <dbReference type="Proteomes" id="UP000028524"/>
    </source>
</evidence>
<feature type="region of interest" description="Disordered" evidence="8">
    <location>
        <begin position="158"/>
        <end position="225"/>
    </location>
</feature>
<keyword evidence="4" id="KW-0813">Transport</keyword>
<feature type="compositionally biased region" description="Polar residues" evidence="8">
    <location>
        <begin position="548"/>
        <end position="557"/>
    </location>
</feature>
<dbReference type="InterPro" id="IPR039362">
    <property type="entry name" value="ATG29_sf"/>
</dbReference>
<name>A0A084R0F7_STAC4</name>
<evidence type="ECO:0000256" key="1">
    <source>
        <dbReference type="ARBA" id="ARBA00004329"/>
    </source>
</evidence>
<dbReference type="HOGENOM" id="CLU_390374_0_0_1"/>
<keyword evidence="5" id="KW-0653">Protein transport</keyword>
<comment type="subcellular location">
    <subcellularLocation>
        <location evidence="1">Preautophagosomal structure</location>
    </subcellularLocation>
</comment>
<sequence length="707" mass="76817">MDATFDPSVPKAGEKTTTVLEMEHEVTDAYNEGLTELDILLEMSHGFQPPPGDDLEALIKYRNATQRDIARLQQKIRLSRQYLTAKNSSFHYKIKRLCSRDGCSRLRWWYREQRDEVKAVQLRRGDDAAAEAQARMDETVRVRLRCYKLDTLWKRAMRAEQASTDSKRTGSSVACDSSCDSDTDGDSNTGMLELGHEKDEDSDNGKGSQRVAEEVSPAGALPAPSLLADSPAVAATKPNWHQVDGTNPPARPLAFPHPATTTTYFFLPSCISKTCRRSSSTFGTMAEPQYTVFIRVPIPRRDFVDPPQVNWDTSKDSALWKILSGAAQKEIDWNHVAERFDVPVDFLLNKVAYLTEQHASQVRAQVRKATAAAKGSPAPSPVPGADSAGMNPRTTSALSVRRDSPMPRPDANTVSSFNSVRPAISRNASGNTSVQRDRDSGGSSSRHGKPAAGRLAEASGRRRLSSLPITSTIPKSNRSPEPQPERSPSPGPAESSSTSTDSEAESLPVQSRIIRRPPRFQQQDGAASPLDDDDDESEPAFQPYRAAPTQSSGQDLASTLRGDGQSSKRSHKAAKEPINYSHTSDSSTGSAAMVKRPGVTRETRTPGPLSPRRATELAGRSPSSKGKGYSREGSDGTPSMGSSFSDLDGNLPDALAWYDYLLTDNVDASVTQSALEEALASHMKAGGGSRFGISQAFRSRYNPSSNQ</sequence>
<dbReference type="InterPro" id="IPR039113">
    <property type="entry name" value="ATG29"/>
</dbReference>
<dbReference type="GO" id="GO:0000045">
    <property type="term" value="P:autophagosome assembly"/>
    <property type="evidence" value="ECO:0007669"/>
    <property type="project" value="InterPro"/>
</dbReference>
<dbReference type="Pfam" id="PF18388">
    <property type="entry name" value="ATG29_N"/>
    <property type="match status" value="1"/>
</dbReference>
<dbReference type="Proteomes" id="UP000028524">
    <property type="component" value="Unassembled WGS sequence"/>
</dbReference>
<evidence type="ECO:0000256" key="5">
    <source>
        <dbReference type="ARBA" id="ARBA00022927"/>
    </source>
</evidence>
<feature type="compositionally biased region" description="Polar residues" evidence="8">
    <location>
        <begin position="636"/>
        <end position="645"/>
    </location>
</feature>
<dbReference type="EMBL" id="KL659381">
    <property type="protein sequence ID" value="KFA69692.1"/>
    <property type="molecule type" value="Genomic_DNA"/>
</dbReference>
<dbReference type="STRING" id="1283841.A0A084R0F7"/>
<organism evidence="10 11">
    <name type="scientific">Stachybotrys chlorohalonatus (strain IBT 40285)</name>
    <dbReference type="NCBI Taxonomy" id="1283841"/>
    <lineage>
        <taxon>Eukaryota</taxon>
        <taxon>Fungi</taxon>
        <taxon>Dikarya</taxon>
        <taxon>Ascomycota</taxon>
        <taxon>Pezizomycotina</taxon>
        <taxon>Sordariomycetes</taxon>
        <taxon>Hypocreomycetidae</taxon>
        <taxon>Hypocreales</taxon>
        <taxon>Stachybotryaceae</taxon>
        <taxon>Stachybotrys</taxon>
    </lineage>
</organism>
<dbReference type="PANTHER" id="PTHR40012">
    <property type="entry name" value="AUTOPHAGY-RELATED PROTEIN 29"/>
    <property type="match status" value="1"/>
</dbReference>
<comment type="function">
    <text evidence="7">Plays a role in autophagy. Functions at the preautophagosomal structure (PAS) in order to form normal autophagosomes under starvation conditions. Also plays a role in mitophagy and regulation of filamentous growth.</text>
</comment>
<evidence type="ECO:0000256" key="8">
    <source>
        <dbReference type="SAM" id="MobiDB-lite"/>
    </source>
</evidence>
<feature type="compositionally biased region" description="Low complexity" evidence="8">
    <location>
        <begin position="216"/>
        <end position="225"/>
    </location>
</feature>
<feature type="compositionally biased region" description="Pro residues" evidence="8">
    <location>
        <begin position="481"/>
        <end position="491"/>
    </location>
</feature>